<dbReference type="AlphaFoldDB" id="A0A2P2NPZ3"/>
<accession>A0A2P2NPZ3</accession>
<proteinExistence type="predicted"/>
<protein>
    <submittedName>
        <fullName evidence="1">Uncharacterized protein</fullName>
    </submittedName>
</protein>
<dbReference type="EMBL" id="GGEC01063986">
    <property type="protein sequence ID" value="MBX44470.1"/>
    <property type="molecule type" value="Transcribed_RNA"/>
</dbReference>
<evidence type="ECO:0000313" key="1">
    <source>
        <dbReference type="EMBL" id="MBX44470.1"/>
    </source>
</evidence>
<reference evidence="1" key="1">
    <citation type="submission" date="2018-02" db="EMBL/GenBank/DDBJ databases">
        <title>Rhizophora mucronata_Transcriptome.</title>
        <authorList>
            <person name="Meera S.P."/>
            <person name="Sreeshan A."/>
            <person name="Augustine A."/>
        </authorList>
    </citation>
    <scope>NUCLEOTIDE SEQUENCE</scope>
    <source>
        <tissue evidence="1">Leaf</tissue>
    </source>
</reference>
<organism evidence="1">
    <name type="scientific">Rhizophora mucronata</name>
    <name type="common">Asiatic mangrove</name>
    <dbReference type="NCBI Taxonomy" id="61149"/>
    <lineage>
        <taxon>Eukaryota</taxon>
        <taxon>Viridiplantae</taxon>
        <taxon>Streptophyta</taxon>
        <taxon>Embryophyta</taxon>
        <taxon>Tracheophyta</taxon>
        <taxon>Spermatophyta</taxon>
        <taxon>Magnoliopsida</taxon>
        <taxon>eudicotyledons</taxon>
        <taxon>Gunneridae</taxon>
        <taxon>Pentapetalae</taxon>
        <taxon>rosids</taxon>
        <taxon>fabids</taxon>
        <taxon>Malpighiales</taxon>
        <taxon>Rhizophoraceae</taxon>
        <taxon>Rhizophora</taxon>
    </lineage>
</organism>
<sequence>MVKQEVRYTCTGHNHHWVVRRFTRRIFIALCCQL</sequence>
<name>A0A2P2NPZ3_RHIMU</name>